<dbReference type="Proteomes" id="UP000308836">
    <property type="component" value="Unassembled WGS sequence"/>
</dbReference>
<reference evidence="1" key="1">
    <citation type="submission" date="2019-04" db="EMBL/GenBank/DDBJ databases">
        <title>Microbes associate with the intestines of laboratory mice.</title>
        <authorList>
            <person name="Navarre W."/>
            <person name="Wong E."/>
            <person name="Huang K."/>
            <person name="Tropini C."/>
            <person name="Ng K."/>
            <person name="Yu B."/>
        </authorList>
    </citation>
    <scope>NUCLEOTIDE SEQUENCE</scope>
    <source>
        <strain evidence="1">NM09_H32</strain>
    </source>
</reference>
<keyword evidence="2" id="KW-1185">Reference proteome</keyword>
<proteinExistence type="predicted"/>
<accession>A0AC61RBU6</accession>
<protein>
    <submittedName>
        <fullName evidence="1">DeoR/GlpR transcriptional regulator</fullName>
    </submittedName>
</protein>
<evidence type="ECO:0000313" key="2">
    <source>
        <dbReference type="Proteomes" id="UP000308836"/>
    </source>
</evidence>
<gene>
    <name evidence="1" type="ORF">E5336_00490</name>
</gene>
<dbReference type="EMBL" id="SRYG01000001">
    <property type="protein sequence ID" value="TGY67288.1"/>
    <property type="molecule type" value="Genomic_DNA"/>
</dbReference>
<name>A0AC61RBU6_9FIRM</name>
<organism evidence="1 2">
    <name type="scientific">Dubosiella muris</name>
    <dbReference type="NCBI Taxonomy" id="3038133"/>
    <lineage>
        <taxon>Bacteria</taxon>
        <taxon>Bacillati</taxon>
        <taxon>Bacillota</taxon>
        <taxon>Erysipelotrichia</taxon>
        <taxon>Erysipelotrichales</taxon>
        <taxon>Erysipelotrichaceae</taxon>
        <taxon>Dubosiella</taxon>
    </lineage>
</organism>
<evidence type="ECO:0000313" key="1">
    <source>
        <dbReference type="EMBL" id="TGY67288.1"/>
    </source>
</evidence>
<comment type="caution">
    <text evidence="1">The sequence shown here is derived from an EMBL/GenBank/DDBJ whole genome shotgun (WGS) entry which is preliminary data.</text>
</comment>
<sequence>MSQKREERHHHLREILLRQGRTKIKDLAQQLSVTPETLRADLNVMEKAGLVIKEHGFARLKMGMVESPVAMRNQENQDEKRRAMSFALTLVHDGDVVFIDSGSTTLPGLPALVGKKDLIVVTNSLLIANECVKLDLKIVMIGGFVFNNGMRTYGNFATELIDHLQIDIAFLGTDGFKDSLGFTTCNENEMGLKRHLINRSKKLVVVCDESKFETKAPFSFCRFSEIDVLVTNKLSPEQRKTVGAVPTVYEID</sequence>